<accession>A0A433VK75</accession>
<name>A0A433VK75_9CYAN</name>
<sequence>MDTEYDFSQGKRGAIEPTPEGKTRITIRLDDDILTWFREQVHLAGGGNYQTLINNALREYVQQRREPLEEILRRVVREELSQINIRVSE</sequence>
<dbReference type="InterPro" id="IPR025528">
    <property type="entry name" value="BrnA_antitoxin"/>
</dbReference>
<dbReference type="Pfam" id="PF14384">
    <property type="entry name" value="BrnA_antitoxin"/>
    <property type="match status" value="1"/>
</dbReference>
<protein>
    <recommendedName>
        <fullName evidence="3">CopG family transcriptional regulator</fullName>
    </recommendedName>
</protein>
<organism evidence="1 2">
    <name type="scientific">Dulcicalothrix desertica PCC 7102</name>
    <dbReference type="NCBI Taxonomy" id="232991"/>
    <lineage>
        <taxon>Bacteria</taxon>
        <taxon>Bacillati</taxon>
        <taxon>Cyanobacteriota</taxon>
        <taxon>Cyanophyceae</taxon>
        <taxon>Nostocales</taxon>
        <taxon>Calotrichaceae</taxon>
        <taxon>Dulcicalothrix</taxon>
    </lineage>
</organism>
<reference evidence="1" key="1">
    <citation type="submission" date="2018-12" db="EMBL/GenBank/DDBJ databases">
        <authorList>
            <person name="Will S."/>
            <person name="Neumann-Schaal M."/>
            <person name="Henke P."/>
        </authorList>
    </citation>
    <scope>NUCLEOTIDE SEQUENCE</scope>
    <source>
        <strain evidence="1">PCC 7102</strain>
    </source>
</reference>
<evidence type="ECO:0008006" key="3">
    <source>
        <dbReference type="Google" id="ProtNLM"/>
    </source>
</evidence>
<dbReference type="OrthoDB" id="5297245at2"/>
<dbReference type="EMBL" id="RSCL01000006">
    <property type="protein sequence ID" value="RUT06481.1"/>
    <property type="molecule type" value="Genomic_DNA"/>
</dbReference>
<proteinExistence type="predicted"/>
<dbReference type="RefSeq" id="WP_127081288.1">
    <property type="nucleotide sequence ID" value="NZ_RSCL01000006.1"/>
</dbReference>
<dbReference type="Proteomes" id="UP000271624">
    <property type="component" value="Unassembled WGS sequence"/>
</dbReference>
<reference evidence="1" key="2">
    <citation type="journal article" date="2019" name="Genome Biol. Evol.">
        <title>Day and night: Metabolic profiles and evolutionary relationships of six axenic non-marine cyanobacteria.</title>
        <authorList>
            <person name="Will S.E."/>
            <person name="Henke P."/>
            <person name="Boedeker C."/>
            <person name="Huang S."/>
            <person name="Brinkmann H."/>
            <person name="Rohde M."/>
            <person name="Jarek M."/>
            <person name="Friedl T."/>
            <person name="Seufert S."/>
            <person name="Schumacher M."/>
            <person name="Overmann J."/>
            <person name="Neumann-Schaal M."/>
            <person name="Petersen J."/>
        </authorList>
    </citation>
    <scope>NUCLEOTIDE SEQUENCE [LARGE SCALE GENOMIC DNA]</scope>
    <source>
        <strain evidence="1">PCC 7102</strain>
    </source>
</reference>
<dbReference type="AlphaFoldDB" id="A0A433VK75"/>
<evidence type="ECO:0000313" key="2">
    <source>
        <dbReference type="Proteomes" id="UP000271624"/>
    </source>
</evidence>
<evidence type="ECO:0000313" key="1">
    <source>
        <dbReference type="EMBL" id="RUT06481.1"/>
    </source>
</evidence>
<comment type="caution">
    <text evidence="1">The sequence shown here is derived from an EMBL/GenBank/DDBJ whole genome shotgun (WGS) entry which is preliminary data.</text>
</comment>
<gene>
    <name evidence="1" type="ORF">DSM106972_027380</name>
</gene>
<keyword evidence="2" id="KW-1185">Reference proteome</keyword>